<evidence type="ECO:0000313" key="4">
    <source>
        <dbReference type="Proteomes" id="UP000655225"/>
    </source>
</evidence>
<dbReference type="Gene3D" id="1.25.10.10">
    <property type="entry name" value="Leucine-rich Repeat Variant"/>
    <property type="match status" value="1"/>
</dbReference>
<gene>
    <name evidence="3" type="ORF">HHK36_024831</name>
</gene>
<dbReference type="SUPFAM" id="SSF48371">
    <property type="entry name" value="ARM repeat"/>
    <property type="match status" value="1"/>
</dbReference>
<dbReference type="GO" id="GO:0005874">
    <property type="term" value="C:microtubule"/>
    <property type="evidence" value="ECO:0007669"/>
    <property type="project" value="InterPro"/>
</dbReference>
<evidence type="ECO:0000259" key="2">
    <source>
        <dbReference type="Pfam" id="PF24714"/>
    </source>
</evidence>
<dbReference type="Pfam" id="PF24714">
    <property type="entry name" value="TOR1L1_N"/>
    <property type="match status" value="1"/>
</dbReference>
<dbReference type="InterPro" id="IPR016024">
    <property type="entry name" value="ARM-type_fold"/>
</dbReference>
<dbReference type="PANTHER" id="PTHR31355">
    <property type="entry name" value="MICROTUBULE-ASSOCIATED PROTEIN TORTIFOLIA1"/>
    <property type="match status" value="1"/>
</dbReference>
<evidence type="ECO:0000313" key="3">
    <source>
        <dbReference type="EMBL" id="KAF8390306.1"/>
    </source>
</evidence>
<dbReference type="InterPro" id="IPR011989">
    <property type="entry name" value="ARM-like"/>
</dbReference>
<name>A0A834YRH0_TETSI</name>
<keyword evidence="4" id="KW-1185">Reference proteome</keyword>
<reference evidence="3 4" key="1">
    <citation type="submission" date="2020-04" db="EMBL/GenBank/DDBJ databases">
        <title>Plant Genome Project.</title>
        <authorList>
            <person name="Zhang R.-G."/>
        </authorList>
    </citation>
    <scope>NUCLEOTIDE SEQUENCE [LARGE SCALE GENOMIC DNA]</scope>
    <source>
        <strain evidence="3">YNK0</strain>
        <tissue evidence="3">Leaf</tissue>
    </source>
</reference>
<dbReference type="InterPro" id="IPR033337">
    <property type="entry name" value="TORTIFOLIA1/SINE1-2"/>
</dbReference>
<feature type="region of interest" description="Disordered" evidence="1">
    <location>
        <begin position="1"/>
        <end position="21"/>
    </location>
</feature>
<dbReference type="PANTHER" id="PTHR31355:SF8">
    <property type="entry name" value="TORTIFOLIA1-LIKE PROTEIN 3"/>
    <property type="match status" value="1"/>
</dbReference>
<organism evidence="3 4">
    <name type="scientific">Tetracentron sinense</name>
    <name type="common">Spur-leaf</name>
    <dbReference type="NCBI Taxonomy" id="13715"/>
    <lineage>
        <taxon>Eukaryota</taxon>
        <taxon>Viridiplantae</taxon>
        <taxon>Streptophyta</taxon>
        <taxon>Embryophyta</taxon>
        <taxon>Tracheophyta</taxon>
        <taxon>Spermatophyta</taxon>
        <taxon>Magnoliopsida</taxon>
        <taxon>Trochodendrales</taxon>
        <taxon>Trochodendraceae</taxon>
        <taxon>Tetracentron</taxon>
    </lineage>
</organism>
<dbReference type="OrthoDB" id="1904066at2759"/>
<dbReference type="EMBL" id="JABCRI010000018">
    <property type="protein sequence ID" value="KAF8390306.1"/>
    <property type="molecule type" value="Genomic_DNA"/>
</dbReference>
<comment type="caution">
    <text evidence="3">The sequence shown here is derived from an EMBL/GenBank/DDBJ whole genome shotgun (WGS) entry which is preliminary data.</text>
</comment>
<accession>A0A834YRH0</accession>
<dbReference type="GO" id="GO:0008017">
    <property type="term" value="F:microtubule binding"/>
    <property type="evidence" value="ECO:0007669"/>
    <property type="project" value="InterPro"/>
</dbReference>
<feature type="domain" description="TORTIFOLIA1/SINE1-2 N-terminal" evidence="2">
    <location>
        <begin position="19"/>
        <end position="290"/>
    </location>
</feature>
<dbReference type="FunFam" id="1.25.10.10:FF:000464">
    <property type="entry name" value="TORTIFOLIA1-like protein 3 isoform A"/>
    <property type="match status" value="1"/>
</dbReference>
<dbReference type="OMA" id="NNCCLLP"/>
<dbReference type="Proteomes" id="UP000655225">
    <property type="component" value="Unassembled WGS sequence"/>
</dbReference>
<evidence type="ECO:0000256" key="1">
    <source>
        <dbReference type="SAM" id="MobiDB-lite"/>
    </source>
</evidence>
<feature type="region of interest" description="Disordered" evidence="1">
    <location>
        <begin position="429"/>
        <end position="450"/>
    </location>
</feature>
<proteinExistence type="predicted"/>
<sequence>MALPKRSSPSPPPNASTRDLKQRVVTCLNKLSDRDTHAIATTELESIARNLTHDSFSPFLSCIYGTDSSEKTPVRKQCVRLLGFLSETHGDELSPFLSKMLANVVRRLRDPDTAVRSACVDAVSTMASQITKQPFLVFLKPLTEAILLEQDYNSQIGSALCLASAIEASPDPEPAQLQRLLPRLVKLLRSESFKAKPALLTLISSIAGCGGASSRNVLGNLIPCMLEFLSSEDWAARKAAAEAFARLAVAERDLLSDFKSSCLTSFESRRFDKVKVVRDTMSRMLEVWKEVPGVSDEVSPPPQSKSSSRESVGCFPPGSKISGSGGFETPQNRKKTISTCRSPPPDTTTRKISPLKSNDRKSSPAMFHKLDHKNPSDWKIDIAVPHAPSFKVVCEDGLKGRNGGENESDRSETKRILFNKNYDDKTHKFGGLRSRSRVVPVHEKEPSGSTVVRNGTEELYGNHKDSEDLSLIRKQLVQIENQQSNLFDVLQRFIGSSQNGMRSLETRVHGLERALDEILYDFAVSTGRMSNTDSAGNMCCKLPGAEFLSSKFWRRTDGRYSTRFSSSVGTPSLAAMNKMPDKDGSAEAFKLESRRFRLQGGSGFVVNPLAEIHSDSRGSSEVYSNRMPKNIIHDSERRQVRSGTGFDAVSPVTGI</sequence>
<feature type="region of interest" description="Disordered" evidence="1">
    <location>
        <begin position="292"/>
        <end position="365"/>
    </location>
</feature>
<dbReference type="InterPro" id="IPR057600">
    <property type="entry name" value="TORTIFOLIA1/SINE1-2_N"/>
</dbReference>
<dbReference type="AlphaFoldDB" id="A0A834YRH0"/>
<protein>
    <recommendedName>
        <fullName evidence="2">TORTIFOLIA1/SINE1-2 N-terminal domain-containing protein</fullName>
    </recommendedName>
</protein>